<dbReference type="AlphaFoldDB" id="A0A3M7S0A8"/>
<accession>A0A3M7S0A8</accession>
<evidence type="ECO:0000313" key="1">
    <source>
        <dbReference type="EMBL" id="RNA29068.1"/>
    </source>
</evidence>
<reference evidence="1 2" key="1">
    <citation type="journal article" date="2018" name="Sci. Rep.">
        <title>Genomic signatures of local adaptation to the degree of environmental predictability in rotifers.</title>
        <authorList>
            <person name="Franch-Gras L."/>
            <person name="Hahn C."/>
            <person name="Garcia-Roger E.M."/>
            <person name="Carmona M.J."/>
            <person name="Serra M."/>
            <person name="Gomez A."/>
        </authorList>
    </citation>
    <scope>NUCLEOTIDE SEQUENCE [LARGE SCALE GENOMIC DNA]</scope>
    <source>
        <strain evidence="1">HYR1</strain>
    </source>
</reference>
<evidence type="ECO:0000313" key="2">
    <source>
        <dbReference type="Proteomes" id="UP000276133"/>
    </source>
</evidence>
<dbReference type="Proteomes" id="UP000276133">
    <property type="component" value="Unassembled WGS sequence"/>
</dbReference>
<organism evidence="1 2">
    <name type="scientific">Brachionus plicatilis</name>
    <name type="common">Marine rotifer</name>
    <name type="synonym">Brachionus muelleri</name>
    <dbReference type="NCBI Taxonomy" id="10195"/>
    <lineage>
        <taxon>Eukaryota</taxon>
        <taxon>Metazoa</taxon>
        <taxon>Spiralia</taxon>
        <taxon>Gnathifera</taxon>
        <taxon>Rotifera</taxon>
        <taxon>Eurotatoria</taxon>
        <taxon>Monogononta</taxon>
        <taxon>Pseudotrocha</taxon>
        <taxon>Ploima</taxon>
        <taxon>Brachionidae</taxon>
        <taxon>Brachionus</taxon>
    </lineage>
</organism>
<gene>
    <name evidence="1" type="ORF">BpHYR1_040829</name>
</gene>
<sequence length="83" mass="9132">MLNKTLGQTQVESSLISCDPPILRKRSEDHAKLKYMLEGIRSLNISSSVGTLKSTTLSDVKIDTSAPLSAKDLIAFLRMIIIK</sequence>
<name>A0A3M7S0A8_BRAPC</name>
<protein>
    <submittedName>
        <fullName evidence="1">Uncharacterized protein</fullName>
    </submittedName>
</protein>
<keyword evidence="2" id="KW-1185">Reference proteome</keyword>
<comment type="caution">
    <text evidence="1">The sequence shown here is derived from an EMBL/GenBank/DDBJ whole genome shotgun (WGS) entry which is preliminary data.</text>
</comment>
<proteinExistence type="predicted"/>
<dbReference type="EMBL" id="REGN01002285">
    <property type="protein sequence ID" value="RNA29068.1"/>
    <property type="molecule type" value="Genomic_DNA"/>
</dbReference>